<protein>
    <submittedName>
        <fullName evidence="2">Uncharacterized protein</fullName>
    </submittedName>
</protein>
<dbReference type="Proteomes" id="UP000681722">
    <property type="component" value="Unassembled WGS sequence"/>
</dbReference>
<name>A0A815G5V7_9BILA</name>
<dbReference type="Proteomes" id="UP000682733">
    <property type="component" value="Unassembled WGS sequence"/>
</dbReference>
<evidence type="ECO:0000313" key="3">
    <source>
        <dbReference type="EMBL" id="CAF3996566.1"/>
    </source>
</evidence>
<dbReference type="Proteomes" id="UP000663829">
    <property type="component" value="Unassembled WGS sequence"/>
</dbReference>
<dbReference type="GO" id="GO:0005829">
    <property type="term" value="C:cytosol"/>
    <property type="evidence" value="ECO:0007669"/>
    <property type="project" value="TreeGrafter"/>
</dbReference>
<dbReference type="EMBL" id="CAJNOK010013492">
    <property type="protein sequence ID" value="CAF1185403.1"/>
    <property type="molecule type" value="Genomic_DNA"/>
</dbReference>
<keyword evidence="5" id="KW-1185">Reference proteome</keyword>
<organism evidence="2 5">
    <name type="scientific">Didymodactylos carnosus</name>
    <dbReference type="NCBI Taxonomy" id="1234261"/>
    <lineage>
        <taxon>Eukaryota</taxon>
        <taxon>Metazoa</taxon>
        <taxon>Spiralia</taxon>
        <taxon>Gnathifera</taxon>
        <taxon>Rotifera</taxon>
        <taxon>Eurotatoria</taxon>
        <taxon>Bdelloidea</taxon>
        <taxon>Philodinida</taxon>
        <taxon>Philodinidae</taxon>
        <taxon>Didymodactylos</taxon>
    </lineage>
</organism>
<dbReference type="EMBL" id="CAJOBC010055331">
    <property type="protein sequence ID" value="CAF4191167.1"/>
    <property type="molecule type" value="Genomic_DNA"/>
</dbReference>
<dbReference type="Pfam" id="PF15882">
    <property type="entry name" value="DUF4735"/>
    <property type="match status" value="1"/>
</dbReference>
<evidence type="ECO:0000313" key="1">
    <source>
        <dbReference type="EMBL" id="CAF1185403.1"/>
    </source>
</evidence>
<dbReference type="AlphaFoldDB" id="A0A815G5V7"/>
<proteinExistence type="predicted"/>
<evidence type="ECO:0000313" key="5">
    <source>
        <dbReference type="Proteomes" id="UP000663829"/>
    </source>
</evidence>
<dbReference type="PANTHER" id="PTHR33539">
    <property type="entry name" value="UPF0764 PROTEIN C16ORF89"/>
    <property type="match status" value="1"/>
</dbReference>
<accession>A0A815G5V7</accession>
<reference evidence="2" key="1">
    <citation type="submission" date="2021-02" db="EMBL/GenBank/DDBJ databases">
        <authorList>
            <person name="Nowell W R."/>
        </authorList>
    </citation>
    <scope>NUCLEOTIDE SEQUENCE</scope>
</reference>
<dbReference type="GO" id="GO:0016020">
    <property type="term" value="C:membrane"/>
    <property type="evidence" value="ECO:0007669"/>
    <property type="project" value="TreeGrafter"/>
</dbReference>
<dbReference type="EMBL" id="CAJOBA010035021">
    <property type="protein sequence ID" value="CAF3996566.1"/>
    <property type="molecule type" value="Genomic_DNA"/>
</dbReference>
<dbReference type="EMBL" id="CAJNOQ010014097">
    <property type="protein sequence ID" value="CAF1334808.1"/>
    <property type="molecule type" value="Genomic_DNA"/>
</dbReference>
<gene>
    <name evidence="2" type="ORF">GPM918_LOCUS30134</name>
    <name evidence="1" type="ORF">OVA965_LOCUS23270</name>
    <name evidence="4" type="ORF">SRO942_LOCUS30738</name>
    <name evidence="3" type="ORF">TMI583_LOCUS23988</name>
</gene>
<dbReference type="InterPro" id="IPR031751">
    <property type="entry name" value="DUF4735"/>
</dbReference>
<evidence type="ECO:0000313" key="2">
    <source>
        <dbReference type="EMBL" id="CAF1334808.1"/>
    </source>
</evidence>
<dbReference type="PANTHER" id="PTHR33539:SF1">
    <property type="entry name" value="UPF0764 PROTEIN C16ORF89"/>
    <property type="match status" value="1"/>
</dbReference>
<dbReference type="OrthoDB" id="5949187at2759"/>
<dbReference type="Proteomes" id="UP000677228">
    <property type="component" value="Unassembled WGS sequence"/>
</dbReference>
<sequence>MLICDSTLSLPELRIKSGGHALNALQRLLNFFEIDVSNVNFDGLFCLRIAQANISLNEIARKKSLYLRRFSLLASRPFIIEYETKKINKSFIENGESKESYFDGEQSDKCFGELLGSNDRSNSTKCFISESRWNMI</sequence>
<evidence type="ECO:0000313" key="4">
    <source>
        <dbReference type="EMBL" id="CAF4191167.1"/>
    </source>
</evidence>
<comment type="caution">
    <text evidence="2">The sequence shown here is derived from an EMBL/GenBank/DDBJ whole genome shotgun (WGS) entry which is preliminary data.</text>
</comment>